<dbReference type="RefSeq" id="WP_222721746.1">
    <property type="nucleotide sequence ID" value="NZ_BAAAOK010000011.1"/>
</dbReference>
<evidence type="ECO:0000313" key="3">
    <source>
        <dbReference type="Proteomes" id="UP000805614"/>
    </source>
</evidence>
<feature type="compositionally biased region" description="Acidic residues" evidence="1">
    <location>
        <begin position="25"/>
        <end position="42"/>
    </location>
</feature>
<name>A0ABR7LHK0_9ACTN</name>
<comment type="caution">
    <text evidence="2">The sequence shown here is derived from an EMBL/GenBank/DDBJ whole genome shotgun (WGS) entry which is preliminary data.</text>
</comment>
<evidence type="ECO:0000256" key="1">
    <source>
        <dbReference type="SAM" id="MobiDB-lite"/>
    </source>
</evidence>
<keyword evidence="3" id="KW-1185">Reference proteome</keyword>
<feature type="region of interest" description="Disordered" evidence="1">
    <location>
        <begin position="1"/>
        <end position="53"/>
    </location>
</feature>
<gene>
    <name evidence="2" type="ORF">HKK74_02245</name>
</gene>
<accession>A0ABR7LHK0</accession>
<protein>
    <submittedName>
        <fullName evidence="2">Uncharacterized protein</fullName>
    </submittedName>
</protein>
<proteinExistence type="predicted"/>
<dbReference type="EMBL" id="JABVEC010000001">
    <property type="protein sequence ID" value="MBC6464326.1"/>
    <property type="molecule type" value="Genomic_DNA"/>
</dbReference>
<feature type="compositionally biased region" description="Basic and acidic residues" evidence="1">
    <location>
        <begin position="7"/>
        <end position="24"/>
    </location>
</feature>
<evidence type="ECO:0000313" key="2">
    <source>
        <dbReference type="EMBL" id="MBC6464326.1"/>
    </source>
</evidence>
<dbReference type="Proteomes" id="UP000805614">
    <property type="component" value="Unassembled WGS sequence"/>
</dbReference>
<organism evidence="2 3">
    <name type="scientific">Actinomadura alba</name>
    <dbReference type="NCBI Taxonomy" id="406431"/>
    <lineage>
        <taxon>Bacteria</taxon>
        <taxon>Bacillati</taxon>
        <taxon>Actinomycetota</taxon>
        <taxon>Actinomycetes</taxon>
        <taxon>Streptosporangiales</taxon>
        <taxon>Thermomonosporaceae</taxon>
        <taxon>Actinomadura</taxon>
    </lineage>
</organism>
<sequence length="53" mass="5859">MMPTLDSVERFNSRCDRSSKKDAGEEPEEDSLVDEVSLEDIAEPSGHTYTPGT</sequence>
<reference evidence="2 3" key="1">
    <citation type="submission" date="2020-06" db="EMBL/GenBank/DDBJ databases">
        <title>Actinomadura xiongansis sp. nov., isolated from soil of Baiyangdian.</title>
        <authorList>
            <person name="Zhang X."/>
        </authorList>
    </citation>
    <scope>NUCLEOTIDE SEQUENCE [LARGE SCALE GENOMIC DNA]</scope>
    <source>
        <strain evidence="2 3">HBUM206468</strain>
    </source>
</reference>